<dbReference type="EC" id="2.4.2.19" evidence="5"/>
<dbReference type="STRING" id="1499966.U14_03501"/>
<evidence type="ECO:0000313" key="16">
    <source>
        <dbReference type="Proteomes" id="UP000030700"/>
    </source>
</evidence>
<proteinExistence type="inferred from homology"/>
<evidence type="ECO:0000259" key="13">
    <source>
        <dbReference type="Pfam" id="PF01729"/>
    </source>
</evidence>
<protein>
    <recommendedName>
        <fullName evidence="11">Probable nicotinate-nucleotide pyrophosphorylase [carboxylating]</fullName>
        <ecNumber evidence="5">2.4.2.19</ecNumber>
    </recommendedName>
    <alternativeName>
        <fullName evidence="9">Quinolinate phosphoribosyltransferase [decarboxylating]</fullName>
    </alternativeName>
</protein>
<dbReference type="Gene3D" id="3.20.20.70">
    <property type="entry name" value="Aldolase class I"/>
    <property type="match status" value="1"/>
</dbReference>
<comment type="function">
    <text evidence="1">Involved in the catabolism of quinolinic acid (QA).</text>
</comment>
<evidence type="ECO:0000313" key="15">
    <source>
        <dbReference type="EMBL" id="GAK52250.1"/>
    </source>
</evidence>
<dbReference type="InterPro" id="IPR022412">
    <property type="entry name" value="Quinolinate_PRibosylTrfase_N"/>
</dbReference>
<dbReference type="InterPro" id="IPR036068">
    <property type="entry name" value="Nicotinate_pribotase-like_C"/>
</dbReference>
<dbReference type="GO" id="GO:0034213">
    <property type="term" value="P:quinolinate catabolic process"/>
    <property type="evidence" value="ECO:0007669"/>
    <property type="project" value="TreeGrafter"/>
</dbReference>
<evidence type="ECO:0000256" key="12">
    <source>
        <dbReference type="PIRNR" id="PIRNR006250"/>
    </source>
</evidence>
<dbReference type="EMBL" id="DF820458">
    <property type="protein sequence ID" value="GAK52250.1"/>
    <property type="molecule type" value="Genomic_DNA"/>
</dbReference>
<dbReference type="GO" id="GO:0005737">
    <property type="term" value="C:cytoplasm"/>
    <property type="evidence" value="ECO:0007669"/>
    <property type="project" value="TreeGrafter"/>
</dbReference>
<sequence>MNEQHRLEIQQIIRRALEEDLGDGDITTNATIPADSRLTGRFIAKERGIIAGLEVAALTFAELDPQAQMICHVQDGERVEKGVEIARVSGQGCAILSGERVALNLLQRMSGIATLTRQFVEAVAGTSAVILDTRKTMPGLRILDKYAVRLGGGQNHRFGLYDMVMIKDNHIAAVGSITQAVAQVRAHDAQRRPIEVEVKNLEELAETLPLNVERILLDNMTPDTMREAARLTNRRTPLEASGNVSLENVAAIAATGVDYISIGKLTHSVKALDISLLLSEM</sequence>
<dbReference type="FunFam" id="3.90.1170.20:FF:000001">
    <property type="entry name" value="Nicotinate-nucleotide diphosphorylase (Carboxylating)"/>
    <property type="match status" value="1"/>
</dbReference>
<dbReference type="Proteomes" id="UP000030700">
    <property type="component" value="Unassembled WGS sequence"/>
</dbReference>
<comment type="pathway">
    <text evidence="2">Cofactor biosynthesis; NAD(+) biosynthesis; nicotinate D-ribonucleotide from quinolinate: step 1/1.</text>
</comment>
<evidence type="ECO:0000256" key="7">
    <source>
        <dbReference type="ARBA" id="ARBA00022676"/>
    </source>
</evidence>
<dbReference type="FunFam" id="3.20.20.70:FF:000030">
    <property type="entry name" value="Nicotinate-nucleotide pyrophosphorylase, carboxylating"/>
    <property type="match status" value="1"/>
</dbReference>
<dbReference type="SUPFAM" id="SSF51690">
    <property type="entry name" value="Nicotinate/Quinolinate PRTase C-terminal domain-like"/>
    <property type="match status" value="1"/>
</dbReference>
<keyword evidence="6" id="KW-0662">Pyridine nucleotide biosynthesis</keyword>
<dbReference type="PIRSF" id="PIRSF006250">
    <property type="entry name" value="NadC_ModD"/>
    <property type="match status" value="1"/>
</dbReference>
<dbReference type="InterPro" id="IPR037128">
    <property type="entry name" value="Quinolinate_PRibosylTase_N_sf"/>
</dbReference>
<accession>A0A081BPD4</accession>
<dbReference type="Gene3D" id="3.90.1170.20">
    <property type="entry name" value="Quinolinate phosphoribosyl transferase, N-terminal domain"/>
    <property type="match status" value="1"/>
</dbReference>
<reference evidence="15" key="1">
    <citation type="journal article" date="2015" name="PeerJ">
        <title>First genomic representation of candidate bacterial phylum KSB3 points to enhanced environmental sensing as a trigger of wastewater bulking.</title>
        <authorList>
            <person name="Sekiguchi Y."/>
            <person name="Ohashi A."/>
            <person name="Parks D.H."/>
            <person name="Yamauchi T."/>
            <person name="Tyson G.W."/>
            <person name="Hugenholtz P."/>
        </authorList>
    </citation>
    <scope>NUCLEOTIDE SEQUENCE [LARGE SCALE GENOMIC DNA]</scope>
</reference>
<evidence type="ECO:0000256" key="8">
    <source>
        <dbReference type="ARBA" id="ARBA00022679"/>
    </source>
</evidence>
<feature type="domain" description="Quinolinate phosphoribosyl transferase C-terminal" evidence="13">
    <location>
        <begin position="112"/>
        <end position="276"/>
    </location>
</feature>
<evidence type="ECO:0000256" key="4">
    <source>
        <dbReference type="ARBA" id="ARBA00011218"/>
    </source>
</evidence>
<comment type="catalytic activity">
    <reaction evidence="10">
        <text>nicotinate beta-D-ribonucleotide + CO2 + diphosphate = quinolinate + 5-phospho-alpha-D-ribose 1-diphosphate + 2 H(+)</text>
        <dbReference type="Rhea" id="RHEA:12733"/>
        <dbReference type="ChEBI" id="CHEBI:15378"/>
        <dbReference type="ChEBI" id="CHEBI:16526"/>
        <dbReference type="ChEBI" id="CHEBI:29959"/>
        <dbReference type="ChEBI" id="CHEBI:33019"/>
        <dbReference type="ChEBI" id="CHEBI:57502"/>
        <dbReference type="ChEBI" id="CHEBI:58017"/>
        <dbReference type="EC" id="2.4.2.19"/>
    </reaction>
</comment>
<dbReference type="CDD" id="cd01572">
    <property type="entry name" value="QPRTase"/>
    <property type="match status" value="1"/>
</dbReference>
<dbReference type="Pfam" id="PF01729">
    <property type="entry name" value="QRPTase_C"/>
    <property type="match status" value="1"/>
</dbReference>
<keyword evidence="7 12" id="KW-0328">Glycosyltransferase</keyword>
<keyword evidence="8 12" id="KW-0808">Transferase</keyword>
<evidence type="ECO:0000256" key="1">
    <source>
        <dbReference type="ARBA" id="ARBA00003237"/>
    </source>
</evidence>
<gene>
    <name evidence="15" type="ORF">U14_03501</name>
</gene>
<dbReference type="HOGENOM" id="CLU_039622_0_1_0"/>
<dbReference type="Pfam" id="PF02749">
    <property type="entry name" value="QRPTase_N"/>
    <property type="match status" value="1"/>
</dbReference>
<dbReference type="NCBIfam" id="TIGR00078">
    <property type="entry name" value="nadC"/>
    <property type="match status" value="1"/>
</dbReference>
<comment type="similarity">
    <text evidence="3 12">Belongs to the NadC/ModD family.</text>
</comment>
<keyword evidence="16" id="KW-1185">Reference proteome</keyword>
<dbReference type="GO" id="GO:0004514">
    <property type="term" value="F:nicotinate-nucleotide diphosphorylase (carboxylating) activity"/>
    <property type="evidence" value="ECO:0007669"/>
    <property type="project" value="UniProtKB-EC"/>
</dbReference>
<dbReference type="GO" id="GO:0009435">
    <property type="term" value="P:NAD+ biosynthetic process"/>
    <property type="evidence" value="ECO:0007669"/>
    <property type="project" value="UniProtKB-UniPathway"/>
</dbReference>
<dbReference type="SUPFAM" id="SSF54675">
    <property type="entry name" value="Nicotinate/Quinolinate PRTase N-terminal domain-like"/>
    <property type="match status" value="1"/>
</dbReference>
<evidence type="ECO:0000256" key="3">
    <source>
        <dbReference type="ARBA" id="ARBA00009400"/>
    </source>
</evidence>
<evidence type="ECO:0000256" key="2">
    <source>
        <dbReference type="ARBA" id="ARBA00004893"/>
    </source>
</evidence>
<feature type="domain" description="Quinolinate phosphoribosyl transferase N-terminal" evidence="14">
    <location>
        <begin position="25"/>
        <end position="110"/>
    </location>
</feature>
<evidence type="ECO:0000256" key="6">
    <source>
        <dbReference type="ARBA" id="ARBA00022642"/>
    </source>
</evidence>
<evidence type="ECO:0000259" key="14">
    <source>
        <dbReference type="Pfam" id="PF02749"/>
    </source>
</evidence>
<dbReference type="InterPro" id="IPR013785">
    <property type="entry name" value="Aldolase_TIM"/>
</dbReference>
<dbReference type="InterPro" id="IPR027277">
    <property type="entry name" value="NadC/ModD"/>
</dbReference>
<comment type="subunit">
    <text evidence="4">Hexamer formed by 3 homodimers.</text>
</comment>
<name>A0A081BPD4_9BACT</name>
<dbReference type="AlphaFoldDB" id="A0A081BPD4"/>
<organism evidence="15">
    <name type="scientific">Candidatus Moduliflexus flocculans</name>
    <dbReference type="NCBI Taxonomy" id="1499966"/>
    <lineage>
        <taxon>Bacteria</taxon>
        <taxon>Candidatus Moduliflexota</taxon>
        <taxon>Candidatus Moduliflexia</taxon>
        <taxon>Candidatus Moduliflexales</taxon>
        <taxon>Candidatus Moduliflexaceae</taxon>
    </lineage>
</organism>
<dbReference type="InterPro" id="IPR002638">
    <property type="entry name" value="Quinolinate_PRibosylTrfase_C"/>
</dbReference>
<dbReference type="PANTHER" id="PTHR32179">
    <property type="entry name" value="NICOTINATE-NUCLEOTIDE PYROPHOSPHORYLASE [CARBOXYLATING]"/>
    <property type="match status" value="1"/>
</dbReference>
<dbReference type="PANTHER" id="PTHR32179:SF3">
    <property type="entry name" value="NICOTINATE-NUCLEOTIDE PYROPHOSPHORYLASE [CARBOXYLATING]"/>
    <property type="match status" value="1"/>
</dbReference>
<evidence type="ECO:0000256" key="10">
    <source>
        <dbReference type="ARBA" id="ARBA00047445"/>
    </source>
</evidence>
<evidence type="ECO:0000256" key="11">
    <source>
        <dbReference type="ARBA" id="ARBA00069173"/>
    </source>
</evidence>
<dbReference type="InterPro" id="IPR004393">
    <property type="entry name" value="NadC"/>
</dbReference>
<dbReference type="UniPathway" id="UPA00253">
    <property type="reaction ID" value="UER00331"/>
</dbReference>
<evidence type="ECO:0000256" key="5">
    <source>
        <dbReference type="ARBA" id="ARBA00011944"/>
    </source>
</evidence>
<evidence type="ECO:0000256" key="9">
    <source>
        <dbReference type="ARBA" id="ARBA00033102"/>
    </source>
</evidence>